<dbReference type="Gene3D" id="3.90.1200.10">
    <property type="match status" value="1"/>
</dbReference>
<feature type="domain" description="Aminoglycoside phosphotransferase" evidence="1">
    <location>
        <begin position="24"/>
        <end position="242"/>
    </location>
</feature>
<organism evidence="2 3">
    <name type="scientific">Bacillus infantis</name>
    <dbReference type="NCBI Taxonomy" id="324767"/>
    <lineage>
        <taxon>Bacteria</taxon>
        <taxon>Bacillati</taxon>
        <taxon>Bacillota</taxon>
        <taxon>Bacilli</taxon>
        <taxon>Bacillales</taxon>
        <taxon>Bacillaceae</taxon>
        <taxon>Bacillus</taxon>
    </lineage>
</organism>
<dbReference type="AlphaFoldDB" id="A0A5D4RFH3"/>
<keyword evidence="2" id="KW-0808">Transferase</keyword>
<dbReference type="EMBL" id="VTER01000005">
    <property type="protein sequence ID" value="TYS48518.1"/>
    <property type="molecule type" value="Genomic_DNA"/>
</dbReference>
<dbReference type="Pfam" id="PF01636">
    <property type="entry name" value="APH"/>
    <property type="match status" value="1"/>
</dbReference>
<gene>
    <name evidence="2" type="ORF">FZD51_10350</name>
</gene>
<dbReference type="Proteomes" id="UP000322139">
    <property type="component" value="Unassembled WGS sequence"/>
</dbReference>
<dbReference type="GO" id="GO:0004672">
    <property type="term" value="F:protein kinase activity"/>
    <property type="evidence" value="ECO:0007669"/>
    <property type="project" value="InterPro"/>
</dbReference>
<reference evidence="2 3" key="1">
    <citation type="submission" date="2019-08" db="EMBL/GenBank/DDBJ databases">
        <title>Bacillus genomes from the desert of Cuatro Cienegas, Coahuila.</title>
        <authorList>
            <person name="Olmedo-Alvarez G."/>
        </authorList>
    </citation>
    <scope>NUCLEOTIDE SEQUENCE [LARGE SCALE GENOMIC DNA]</scope>
    <source>
        <strain evidence="2 3">CH446_14T</strain>
    </source>
</reference>
<evidence type="ECO:0000313" key="3">
    <source>
        <dbReference type="Proteomes" id="UP000322139"/>
    </source>
</evidence>
<accession>A0A5D4RFH3</accession>
<evidence type="ECO:0000259" key="1">
    <source>
        <dbReference type="Pfam" id="PF01636"/>
    </source>
</evidence>
<proteinExistence type="predicted"/>
<dbReference type="InterPro" id="IPR051678">
    <property type="entry name" value="AGP_Transferase"/>
</dbReference>
<dbReference type="Gene3D" id="3.30.200.20">
    <property type="entry name" value="Phosphorylase Kinase, domain 1"/>
    <property type="match status" value="1"/>
</dbReference>
<protein>
    <submittedName>
        <fullName evidence="2">Aminoglycoside phosphotransferase family protein</fullName>
    </submittedName>
</protein>
<name>A0A5D4RFH3_9BACI</name>
<comment type="caution">
    <text evidence="2">The sequence shown here is derived from an EMBL/GenBank/DDBJ whole genome shotgun (WGS) entry which is preliminary data.</text>
</comment>
<dbReference type="SUPFAM" id="SSF56112">
    <property type="entry name" value="Protein kinase-like (PK-like)"/>
    <property type="match status" value="1"/>
</dbReference>
<dbReference type="PANTHER" id="PTHR21310:SF42">
    <property type="entry name" value="BIFUNCTIONAL AAC_APH"/>
    <property type="match status" value="1"/>
</dbReference>
<dbReference type="InterPro" id="IPR008266">
    <property type="entry name" value="Tyr_kinase_AS"/>
</dbReference>
<dbReference type="PANTHER" id="PTHR21310">
    <property type="entry name" value="AMINOGLYCOSIDE PHOSPHOTRANSFERASE-RELATED-RELATED"/>
    <property type="match status" value="1"/>
</dbReference>
<dbReference type="RefSeq" id="WP_148974699.1">
    <property type="nucleotide sequence ID" value="NZ_VTER01000005.1"/>
</dbReference>
<sequence length="303" mass="35226">MQKKEEYLEFISGEYPDLKIIKYQANDKGWDNDIVIINESLVFRFPKSENVISKVEAEGELLHLLKKKHPILQLPDYEYLYQNQMLKCVRYDYLEGRMLGDISTDSFKNNQENARVLGDFLTKLHSIDPAEADTMDLETLHTFEYWESLYSSVQQEIFPYLKRMEKDLIDSIFRDFLDALPGYSIKKSIIHGDLTASNIIYSEKNGRISGIIDFTDAQLGDPAFDFAGIYWAYGEDFTSEVLSWYQTNESADALFKRVQSFYGLQPIFHNLLYAALNGKKMDWEAGIAKLKRLSSVIYKKRIT</sequence>
<evidence type="ECO:0000313" key="2">
    <source>
        <dbReference type="EMBL" id="TYS48518.1"/>
    </source>
</evidence>
<dbReference type="PROSITE" id="PS00109">
    <property type="entry name" value="PROTEIN_KINASE_TYR"/>
    <property type="match status" value="1"/>
</dbReference>
<dbReference type="InterPro" id="IPR011009">
    <property type="entry name" value="Kinase-like_dom_sf"/>
</dbReference>
<dbReference type="InterPro" id="IPR002575">
    <property type="entry name" value="Aminoglycoside_PTrfase"/>
</dbReference>